<evidence type="ECO:0000259" key="5">
    <source>
        <dbReference type="PROSITE" id="PS50075"/>
    </source>
</evidence>
<dbReference type="PROSITE" id="PS50075">
    <property type="entry name" value="CARRIER"/>
    <property type="match status" value="1"/>
</dbReference>
<dbReference type="Pfam" id="PF07993">
    <property type="entry name" value="NAD_binding_4"/>
    <property type="match status" value="1"/>
</dbReference>
<evidence type="ECO:0000256" key="3">
    <source>
        <dbReference type="ARBA" id="ARBA00022553"/>
    </source>
</evidence>
<dbReference type="Proteomes" id="UP000281726">
    <property type="component" value="Unassembled WGS sequence"/>
</dbReference>
<dbReference type="InterPro" id="IPR023213">
    <property type="entry name" value="CAT-like_dom_sf"/>
</dbReference>
<dbReference type="InterPro" id="IPR036291">
    <property type="entry name" value="NAD(P)-bd_dom_sf"/>
</dbReference>
<proteinExistence type="predicted"/>
<keyword evidence="2" id="KW-0596">Phosphopantetheine</keyword>
<dbReference type="Gene3D" id="3.30.559.30">
    <property type="entry name" value="Nonribosomal peptide synthetase, condensation domain"/>
    <property type="match status" value="1"/>
</dbReference>
<dbReference type="Pfam" id="PF00550">
    <property type="entry name" value="PP-binding"/>
    <property type="match status" value="1"/>
</dbReference>
<dbReference type="SUPFAM" id="SSF51735">
    <property type="entry name" value="NAD(P)-binding Rossmann-fold domains"/>
    <property type="match status" value="1"/>
</dbReference>
<dbReference type="EMBL" id="RBAK01000006">
    <property type="protein sequence ID" value="RKN45331.1"/>
    <property type="molecule type" value="Genomic_DNA"/>
</dbReference>
<dbReference type="CDD" id="cd19543">
    <property type="entry name" value="DCL_NRPS"/>
    <property type="match status" value="1"/>
</dbReference>
<name>A0A3A9ZAC7_9ACTN</name>
<dbReference type="GO" id="GO:0005737">
    <property type="term" value="C:cytoplasm"/>
    <property type="evidence" value="ECO:0007669"/>
    <property type="project" value="TreeGrafter"/>
</dbReference>
<evidence type="ECO:0000313" key="6">
    <source>
        <dbReference type="EMBL" id="RKN45331.1"/>
    </source>
</evidence>
<dbReference type="PANTHER" id="PTHR45527:SF1">
    <property type="entry name" value="FATTY ACID SYNTHASE"/>
    <property type="match status" value="1"/>
</dbReference>
<dbReference type="Gene3D" id="3.30.559.10">
    <property type="entry name" value="Chloramphenicol acetyltransferase-like domain"/>
    <property type="match status" value="1"/>
</dbReference>
<accession>A0A3A9ZAC7</accession>
<protein>
    <submittedName>
        <fullName evidence="6">NAD-dependent epimerase/dehydratase family protein</fullName>
    </submittedName>
</protein>
<dbReference type="PANTHER" id="PTHR45527">
    <property type="entry name" value="NONRIBOSOMAL PEPTIDE SYNTHETASE"/>
    <property type="match status" value="1"/>
</dbReference>
<evidence type="ECO:0000256" key="2">
    <source>
        <dbReference type="ARBA" id="ARBA00022450"/>
    </source>
</evidence>
<dbReference type="Pfam" id="PF00668">
    <property type="entry name" value="Condensation"/>
    <property type="match status" value="1"/>
</dbReference>
<keyword evidence="7" id="KW-1185">Reference proteome</keyword>
<organism evidence="6 7">
    <name type="scientific">Micromonospora endolithica</name>
    <dbReference type="NCBI Taxonomy" id="230091"/>
    <lineage>
        <taxon>Bacteria</taxon>
        <taxon>Bacillati</taxon>
        <taxon>Actinomycetota</taxon>
        <taxon>Actinomycetes</taxon>
        <taxon>Micromonosporales</taxon>
        <taxon>Micromonosporaceae</taxon>
        <taxon>Micromonospora</taxon>
    </lineage>
</organism>
<dbReference type="PROSITE" id="PS00012">
    <property type="entry name" value="PHOSPHOPANTETHEINE"/>
    <property type="match status" value="1"/>
</dbReference>
<dbReference type="GO" id="GO:0000036">
    <property type="term" value="F:acyl carrier activity"/>
    <property type="evidence" value="ECO:0007669"/>
    <property type="project" value="TreeGrafter"/>
</dbReference>
<dbReference type="SUPFAM" id="SSF52777">
    <property type="entry name" value="CoA-dependent acyltransferases"/>
    <property type="match status" value="2"/>
</dbReference>
<dbReference type="Gene3D" id="3.40.50.720">
    <property type="entry name" value="NAD(P)-binding Rossmann-like Domain"/>
    <property type="match status" value="1"/>
</dbReference>
<dbReference type="InterPro" id="IPR006162">
    <property type="entry name" value="Ppantetheine_attach_site"/>
</dbReference>
<comment type="caution">
    <text evidence="6">The sequence shown here is derived from an EMBL/GenBank/DDBJ whole genome shotgun (WGS) entry which is preliminary data.</text>
</comment>
<dbReference type="CDD" id="cd05235">
    <property type="entry name" value="SDR_e1"/>
    <property type="match status" value="1"/>
</dbReference>
<evidence type="ECO:0000256" key="4">
    <source>
        <dbReference type="ARBA" id="ARBA00022598"/>
    </source>
</evidence>
<dbReference type="InterPro" id="IPR013120">
    <property type="entry name" value="FAR_NAD-bd"/>
</dbReference>
<sequence length="957" mass="103642">MSRTNLDDVYELTPMQQGMLFHHLYAPDEGFYVEQTVLTLTGSPDQEAFWRAWQLVVDRHPALRTAFRWDGIAKPVQAVHTRAALPRETHDWRDLPVAEQRRLLDELLRDERRRGFDLETPPIMRVGLCLLADDRFQIALRLSHLVVDGWSVGLMMSDFTAAYKAYVRGREPVLLAPGRFRDYVAWWKRQDPEAAGPFWRRYLAGYQPAPLRLDADAAPAGDTAFDWVDESLGDLAAELRAYSQRHRLSLHTLVQGAWTLVLGRATGCADVAVGTTFAHRPADLPGAESMVGCLVGTVPVRSTLEPDRPVVAWLRAIQDDIIAVRDNAATGLADIQRWSSAPAGADLFESIVGFQNMPLPPFTLGDEGLGLEGFQLHTRPHTPLVLMVLPGDDLPLHLIHDRRRVDPVRARALVAGVHDVLAALVRDDPARLGDIPDAVAPARPAAAPTAQPAAAPAAFAPAAGTETEAALSALFADLLQLAHVGRDDNLVELGLHSLLGTRAANRIHDEWRTLLPLQALFAGPTVARLAALIEAGGVADDRARDPRGHVDVVREAVLDPAITGRGQVRWAAEPRRVLLTGGTGYLGSALLERLLRDTPATVVCLVRSLDPADGRRRVREALTAAGRWDDGFDARIEVLPGNLSQPRLGLSPDAFGALADDLDEIYHLGAVVNILPPYRRVRPTNVDGTREVLRLATSGSAGAVPVHYVSPAEVTDLGDDERSGREVFVDTPPPHLYNGYIQSQWVADRVVGEAAARGVPVVLTRAARLVGSPATGRWKVGDVVSDIVRGCVALGLVPESDIALPVSTVEHVAAGIAALARRRDALGQAYHLTAAAPFTFAELAGALSDRGYQVAGVPLEQWYAELVRLSRRDPDGRWDLVLSVLGPWVRANADGWREPLYDTARARAVLGDDVSAPEVGREFIGRCLDHFVAIGHVPAPSAAGAPAGLSNVTSVRG</sequence>
<comment type="cofactor">
    <cofactor evidence="1">
        <name>pantetheine 4'-phosphate</name>
        <dbReference type="ChEBI" id="CHEBI:47942"/>
    </cofactor>
</comment>
<feature type="domain" description="Carrier" evidence="5">
    <location>
        <begin position="462"/>
        <end position="537"/>
    </location>
</feature>
<evidence type="ECO:0000313" key="7">
    <source>
        <dbReference type="Proteomes" id="UP000281726"/>
    </source>
</evidence>
<dbReference type="InterPro" id="IPR001242">
    <property type="entry name" value="Condensation_dom"/>
</dbReference>
<evidence type="ECO:0000256" key="1">
    <source>
        <dbReference type="ARBA" id="ARBA00001957"/>
    </source>
</evidence>
<dbReference type="RefSeq" id="WP_120729395.1">
    <property type="nucleotide sequence ID" value="NZ_RBAK01000006.1"/>
</dbReference>
<dbReference type="GO" id="GO:0044550">
    <property type="term" value="P:secondary metabolite biosynthetic process"/>
    <property type="evidence" value="ECO:0007669"/>
    <property type="project" value="TreeGrafter"/>
</dbReference>
<dbReference type="SUPFAM" id="SSF47336">
    <property type="entry name" value="ACP-like"/>
    <property type="match status" value="1"/>
</dbReference>
<gene>
    <name evidence="6" type="ORF">D7223_17060</name>
</gene>
<dbReference type="GO" id="GO:0043041">
    <property type="term" value="P:amino acid activation for nonribosomal peptide biosynthetic process"/>
    <property type="evidence" value="ECO:0007669"/>
    <property type="project" value="TreeGrafter"/>
</dbReference>
<dbReference type="Gene3D" id="1.10.1200.10">
    <property type="entry name" value="ACP-like"/>
    <property type="match status" value="1"/>
</dbReference>
<dbReference type="AlphaFoldDB" id="A0A3A9ZAC7"/>
<dbReference type="OrthoDB" id="3671989at2"/>
<dbReference type="GO" id="GO:0016874">
    <property type="term" value="F:ligase activity"/>
    <property type="evidence" value="ECO:0007669"/>
    <property type="project" value="UniProtKB-KW"/>
</dbReference>
<dbReference type="NCBIfam" id="TIGR01746">
    <property type="entry name" value="Thioester-redct"/>
    <property type="match status" value="1"/>
</dbReference>
<reference evidence="6 7" key="1">
    <citation type="journal article" date="2004" name="Syst. Appl. Microbiol.">
        <title>Cryptoendolithic actinomycetes from antarctic sandstone rock samples: Micromonospora endolithica sp. nov. and two isolates related to Micromonospora coerulea Jensen 1932.</title>
        <authorList>
            <person name="Hirsch P."/>
            <person name="Mevs U."/>
            <person name="Kroppenstedt R.M."/>
            <person name="Schumann P."/>
            <person name="Stackebrandt E."/>
        </authorList>
    </citation>
    <scope>NUCLEOTIDE SEQUENCE [LARGE SCALE GENOMIC DNA]</scope>
    <source>
        <strain evidence="6 7">JCM 12677</strain>
    </source>
</reference>
<keyword evidence="3" id="KW-0597">Phosphoprotein</keyword>
<dbReference type="GO" id="GO:0031177">
    <property type="term" value="F:phosphopantetheine binding"/>
    <property type="evidence" value="ECO:0007669"/>
    <property type="project" value="TreeGrafter"/>
</dbReference>
<keyword evidence="4" id="KW-0436">Ligase</keyword>
<dbReference type="InterPro" id="IPR036736">
    <property type="entry name" value="ACP-like_sf"/>
</dbReference>
<dbReference type="InterPro" id="IPR010080">
    <property type="entry name" value="Thioester_reductase-like_dom"/>
</dbReference>
<dbReference type="InterPro" id="IPR009081">
    <property type="entry name" value="PP-bd_ACP"/>
</dbReference>